<sequence>SLLERIGGSAALKACVDDFYGRLLQEPSLQAYLEGVDLARLKAHQYNFMRIAFTKIPDGMDVVAAHARLFAKGLCETHFDLVAGHLVATMRDAGVAEKEIDEAVAII</sequence>
<dbReference type="Proteomes" id="UP000008141">
    <property type="component" value="Unassembled WGS sequence"/>
</dbReference>
<dbReference type="KEGG" id="cvr:CHLNCDRAFT_14771"/>
<feature type="non-terminal residue" evidence="5">
    <location>
        <position position="107"/>
    </location>
</feature>
<keyword evidence="1" id="KW-0813">Transport</keyword>
<evidence type="ECO:0000256" key="4">
    <source>
        <dbReference type="ARBA" id="ARBA00023004"/>
    </source>
</evidence>
<dbReference type="Gene3D" id="1.10.490.10">
    <property type="entry name" value="Globins"/>
    <property type="match status" value="1"/>
</dbReference>
<dbReference type="GeneID" id="17357615"/>
<dbReference type="InterPro" id="IPR012292">
    <property type="entry name" value="Globin/Proto"/>
</dbReference>
<evidence type="ECO:0000313" key="6">
    <source>
        <dbReference type="Proteomes" id="UP000008141"/>
    </source>
</evidence>
<dbReference type="Pfam" id="PF01152">
    <property type="entry name" value="Bac_globin"/>
    <property type="match status" value="1"/>
</dbReference>
<dbReference type="eggNOG" id="ENOG502SC6F">
    <property type="taxonomic scope" value="Eukaryota"/>
</dbReference>
<dbReference type="EMBL" id="GL433838">
    <property type="protein sequence ID" value="EFN57932.1"/>
    <property type="molecule type" value="Genomic_DNA"/>
</dbReference>
<keyword evidence="3" id="KW-0479">Metal-binding</keyword>
<dbReference type="RefSeq" id="XP_005850034.1">
    <property type="nucleotide sequence ID" value="XM_005849972.1"/>
</dbReference>
<evidence type="ECO:0000313" key="5">
    <source>
        <dbReference type="EMBL" id="EFN57932.1"/>
    </source>
</evidence>
<gene>
    <name evidence="5" type="ORF">CHLNCDRAFT_14771</name>
</gene>
<organism evidence="6">
    <name type="scientific">Chlorella variabilis</name>
    <name type="common">Green alga</name>
    <dbReference type="NCBI Taxonomy" id="554065"/>
    <lineage>
        <taxon>Eukaryota</taxon>
        <taxon>Viridiplantae</taxon>
        <taxon>Chlorophyta</taxon>
        <taxon>core chlorophytes</taxon>
        <taxon>Trebouxiophyceae</taxon>
        <taxon>Chlorellales</taxon>
        <taxon>Chlorellaceae</taxon>
        <taxon>Chlorella clade</taxon>
        <taxon>Chlorella</taxon>
    </lineage>
</organism>
<evidence type="ECO:0000256" key="1">
    <source>
        <dbReference type="ARBA" id="ARBA00022448"/>
    </source>
</evidence>
<dbReference type="AlphaFoldDB" id="E1Z7J9"/>
<dbReference type="GO" id="GO:0020037">
    <property type="term" value="F:heme binding"/>
    <property type="evidence" value="ECO:0007669"/>
    <property type="project" value="InterPro"/>
</dbReference>
<dbReference type="InterPro" id="IPR009050">
    <property type="entry name" value="Globin-like_sf"/>
</dbReference>
<keyword evidence="4" id="KW-0408">Iron</keyword>
<protein>
    <recommendedName>
        <fullName evidence="7">Globin family profile domain-containing protein</fullName>
    </recommendedName>
</protein>
<evidence type="ECO:0000256" key="2">
    <source>
        <dbReference type="ARBA" id="ARBA00022617"/>
    </source>
</evidence>
<reference evidence="5 6" key="1">
    <citation type="journal article" date="2010" name="Plant Cell">
        <title>The Chlorella variabilis NC64A genome reveals adaptation to photosymbiosis, coevolution with viruses, and cryptic sex.</title>
        <authorList>
            <person name="Blanc G."/>
            <person name="Duncan G."/>
            <person name="Agarkova I."/>
            <person name="Borodovsky M."/>
            <person name="Gurnon J."/>
            <person name="Kuo A."/>
            <person name="Lindquist E."/>
            <person name="Lucas S."/>
            <person name="Pangilinan J."/>
            <person name="Polle J."/>
            <person name="Salamov A."/>
            <person name="Terry A."/>
            <person name="Yamada T."/>
            <person name="Dunigan D.D."/>
            <person name="Grigoriev I.V."/>
            <person name="Claverie J.M."/>
            <person name="Van Etten J.L."/>
        </authorList>
    </citation>
    <scope>NUCLEOTIDE SEQUENCE [LARGE SCALE GENOMIC DNA]</scope>
    <source>
        <strain evidence="5 6">NC64A</strain>
    </source>
</reference>
<dbReference type="InterPro" id="IPR001486">
    <property type="entry name" value="Hemoglobin_trunc"/>
</dbReference>
<evidence type="ECO:0000256" key="3">
    <source>
        <dbReference type="ARBA" id="ARBA00022723"/>
    </source>
</evidence>
<keyword evidence="6" id="KW-1185">Reference proteome</keyword>
<name>E1Z7J9_CHLVA</name>
<dbReference type="SUPFAM" id="SSF46458">
    <property type="entry name" value="Globin-like"/>
    <property type="match status" value="1"/>
</dbReference>
<dbReference type="GO" id="GO:0019825">
    <property type="term" value="F:oxygen binding"/>
    <property type="evidence" value="ECO:0007669"/>
    <property type="project" value="InterPro"/>
</dbReference>
<accession>E1Z7J9</accession>
<dbReference type="CDD" id="cd00454">
    <property type="entry name" value="TrHb1_N"/>
    <property type="match status" value="1"/>
</dbReference>
<keyword evidence="2" id="KW-0349">Heme</keyword>
<proteinExistence type="predicted"/>
<feature type="non-terminal residue" evidence="5">
    <location>
        <position position="1"/>
    </location>
</feature>
<dbReference type="OMA" id="SGKDMRA"/>
<dbReference type="GO" id="GO:0046872">
    <property type="term" value="F:metal ion binding"/>
    <property type="evidence" value="ECO:0007669"/>
    <property type="project" value="UniProtKB-KW"/>
</dbReference>
<evidence type="ECO:0008006" key="7">
    <source>
        <dbReference type="Google" id="ProtNLM"/>
    </source>
</evidence>
<dbReference type="InParanoid" id="E1Z7J9"/>
<dbReference type="OrthoDB" id="511502at2759"/>